<dbReference type="KEGG" id="paqt:E8L99_16850"/>
<dbReference type="PROSITE" id="PS51257">
    <property type="entry name" value="PROKAR_LIPOPROTEIN"/>
    <property type="match status" value="1"/>
</dbReference>
<dbReference type="AlphaFoldDB" id="A0A4D7QP13"/>
<name>A0A4D7QP13_9HYPH</name>
<keyword evidence="3" id="KW-1185">Reference proteome</keyword>
<dbReference type="EMBL" id="CP039865">
    <property type="protein sequence ID" value="QCK87306.1"/>
    <property type="molecule type" value="Genomic_DNA"/>
</dbReference>
<reference evidence="2 3" key="1">
    <citation type="submission" date="2019-04" db="EMBL/GenBank/DDBJ databases">
        <title>Phreatobacter aquaticus sp. nov.</title>
        <authorList>
            <person name="Choi A."/>
            <person name="Baek K."/>
        </authorList>
    </citation>
    <scope>NUCLEOTIDE SEQUENCE [LARGE SCALE GENOMIC DNA]</scope>
    <source>
        <strain evidence="2 3">NMCR1094</strain>
    </source>
</reference>
<proteinExistence type="predicted"/>
<evidence type="ECO:0000256" key="1">
    <source>
        <dbReference type="SAM" id="MobiDB-lite"/>
    </source>
</evidence>
<feature type="compositionally biased region" description="Low complexity" evidence="1">
    <location>
        <begin position="59"/>
        <end position="76"/>
    </location>
</feature>
<feature type="region of interest" description="Disordered" evidence="1">
    <location>
        <begin position="47"/>
        <end position="113"/>
    </location>
</feature>
<feature type="region of interest" description="Disordered" evidence="1">
    <location>
        <begin position="136"/>
        <end position="171"/>
    </location>
</feature>
<evidence type="ECO:0000313" key="2">
    <source>
        <dbReference type="EMBL" id="QCK87306.1"/>
    </source>
</evidence>
<protein>
    <recommendedName>
        <fullName evidence="4">DUF3035 domain-containing protein</fullName>
    </recommendedName>
</protein>
<feature type="compositionally biased region" description="Polar residues" evidence="1">
    <location>
        <begin position="49"/>
        <end position="58"/>
    </location>
</feature>
<sequence>MRLVCLFASSLTLAGCMTSSDLPTPLAQAPAQPVPVQAVTSTALPPVGGSSQVAMQSGASTTTTTTSTAPPVTTSALMGRAPGARESASLSNVSHVRSGAATSGSPLGGTIVSGQQAGAIPSVVDRNREPVRVRRTAPVDPLGPGTAPPIIAPELRDQTGNTLRNRQRVDF</sequence>
<feature type="compositionally biased region" description="Polar residues" evidence="1">
    <location>
        <begin position="88"/>
        <end position="105"/>
    </location>
</feature>
<organism evidence="2 3">
    <name type="scientific">Phreatobacter aquaticus</name>
    <dbReference type="NCBI Taxonomy" id="2570229"/>
    <lineage>
        <taxon>Bacteria</taxon>
        <taxon>Pseudomonadati</taxon>
        <taxon>Pseudomonadota</taxon>
        <taxon>Alphaproteobacteria</taxon>
        <taxon>Hyphomicrobiales</taxon>
        <taxon>Phreatobacteraceae</taxon>
        <taxon>Phreatobacter</taxon>
    </lineage>
</organism>
<dbReference type="Proteomes" id="UP000298588">
    <property type="component" value="Chromosome"/>
</dbReference>
<evidence type="ECO:0000313" key="3">
    <source>
        <dbReference type="Proteomes" id="UP000298588"/>
    </source>
</evidence>
<dbReference type="OrthoDB" id="8481374at2"/>
<evidence type="ECO:0008006" key="4">
    <source>
        <dbReference type="Google" id="ProtNLM"/>
    </source>
</evidence>
<accession>A0A4D7QP13</accession>
<dbReference type="RefSeq" id="WP_137100635.1">
    <property type="nucleotide sequence ID" value="NZ_CP039865.1"/>
</dbReference>
<gene>
    <name evidence="2" type="ORF">E8L99_16850</name>
</gene>